<dbReference type="EMBL" id="JADCNM010000134">
    <property type="protein sequence ID" value="KAG0450166.1"/>
    <property type="molecule type" value="Genomic_DNA"/>
</dbReference>
<protein>
    <recommendedName>
        <fullName evidence="2">WRKY19-like zinc finger domain-containing protein</fullName>
    </recommendedName>
</protein>
<comment type="caution">
    <text evidence="3">The sequence shown here is derived from an EMBL/GenBank/DDBJ whole genome shotgun (WGS) entry which is preliminary data.</text>
</comment>
<dbReference type="Proteomes" id="UP000636800">
    <property type="component" value="Chromosome 2"/>
</dbReference>
<evidence type="ECO:0000313" key="5">
    <source>
        <dbReference type="Proteomes" id="UP000636800"/>
    </source>
</evidence>
<keyword evidence="5" id="KW-1185">Reference proteome</keyword>
<feature type="domain" description="WRKY19-like zinc finger" evidence="2">
    <location>
        <begin position="330"/>
        <end position="354"/>
    </location>
</feature>
<evidence type="ECO:0000259" key="2">
    <source>
        <dbReference type="Pfam" id="PF24906"/>
    </source>
</evidence>
<sequence length="664" mass="70033">MSDSFSSFGFCCHPYSNALGNHSELLLGTECAADHTLRLDFPYHHVSKCSSIIGIKRKWCECSGAVRDPGNLALGLGHSLSCSSISKGSSGTTCTATSARAATDEETSIGLALDVQLHLGHSNILGSTVYSMDAPLTTEVKPNLDIQLSLYTGLSESVSSITAAPFPQKNSIDMDSVKTPDDDGSASSSNWKLQSNSLPSLKASEITWRTANHKLSRFSHIQIVPELSPTTVTMTKSSVTCTSGCVQPQQRTTSNKTCQFQGCTKGARGASGLCIAHGGGRRCQKAGCRKGAEGKTVYCKAHGGGRRCQFLGCTKSAEGRTDYCIAHGGGRRCSHEGCVRAARGKSGLCIRHGGGKRCQRDNCTKSAEGYSGLCISHGGGRRCQYHACTKGAQGSTMFCKAHGGGKRCTVLGCTKGAEGSTPFCKGHGGGKRCSFQGGGVCPKSVHGGTLFCVAHGGGKRCAFHDCSKSARGRTDFCVRHGGGKRCKSEGCDKSAQGSTDFCKAHGGGKRCSWGQPGSKYGARSSPCDRFARGKVGLCAAHGALLQDHCVRGGGTLRPRSSPQRTVPIKQESIKHAPVCVLSSTRRSGLDHFLGINSEEIMKGLHEPMNDHHSEIDGLPEGRVHGGRLMAMLSCCSDAGNHPSSSQEIATHEKSMAYAMLHEWI</sequence>
<evidence type="ECO:0000313" key="6">
    <source>
        <dbReference type="Proteomes" id="UP000639772"/>
    </source>
</evidence>
<dbReference type="EMBL" id="JADCNL010000002">
    <property type="protein sequence ID" value="KAG0493085.1"/>
    <property type="molecule type" value="Genomic_DNA"/>
</dbReference>
<dbReference type="Proteomes" id="UP000639772">
    <property type="component" value="Unassembled WGS sequence"/>
</dbReference>
<accession>A0A835PDI9</accession>
<feature type="domain" description="WRKY19-like zinc finger" evidence="2">
    <location>
        <begin position="305"/>
        <end position="329"/>
    </location>
</feature>
<dbReference type="Pfam" id="PF24906">
    <property type="entry name" value="Zf_WRKY19"/>
    <property type="match status" value="7"/>
</dbReference>
<dbReference type="PANTHER" id="PTHR31827">
    <property type="entry name" value="EMB|CAB89363.1"/>
    <property type="match status" value="1"/>
</dbReference>
<gene>
    <name evidence="4" type="ORF">HPP92_006483</name>
    <name evidence="3" type="ORF">HPP92_026895</name>
</gene>
<feature type="domain" description="WRKY19-like zinc finger" evidence="2">
    <location>
        <begin position="483"/>
        <end position="507"/>
    </location>
</feature>
<proteinExistence type="predicted"/>
<name>A0A835PDI9_VANPL</name>
<evidence type="ECO:0000256" key="1">
    <source>
        <dbReference type="SAM" id="MobiDB-lite"/>
    </source>
</evidence>
<dbReference type="InterPro" id="IPR056866">
    <property type="entry name" value="Znf_WRKY19"/>
</dbReference>
<feature type="domain" description="WRKY19-like zinc finger" evidence="2">
    <location>
        <begin position="355"/>
        <end position="379"/>
    </location>
</feature>
<feature type="domain" description="WRKY19-like zinc finger" evidence="2">
    <location>
        <begin position="458"/>
        <end position="482"/>
    </location>
</feature>
<feature type="domain" description="WRKY19-like zinc finger" evidence="2">
    <location>
        <begin position="380"/>
        <end position="404"/>
    </location>
</feature>
<feature type="region of interest" description="Disordered" evidence="1">
    <location>
        <begin position="169"/>
        <end position="193"/>
    </location>
</feature>
<evidence type="ECO:0000313" key="4">
    <source>
        <dbReference type="EMBL" id="KAG0493085.1"/>
    </source>
</evidence>
<evidence type="ECO:0000313" key="3">
    <source>
        <dbReference type="EMBL" id="KAG0450166.1"/>
    </source>
</evidence>
<dbReference type="PANTHER" id="PTHR31827:SF40">
    <property type="entry name" value="F22C12.10"/>
    <property type="match status" value="1"/>
</dbReference>
<organism evidence="3 6">
    <name type="scientific">Vanilla planifolia</name>
    <name type="common">Vanilla</name>
    <dbReference type="NCBI Taxonomy" id="51239"/>
    <lineage>
        <taxon>Eukaryota</taxon>
        <taxon>Viridiplantae</taxon>
        <taxon>Streptophyta</taxon>
        <taxon>Embryophyta</taxon>
        <taxon>Tracheophyta</taxon>
        <taxon>Spermatophyta</taxon>
        <taxon>Magnoliopsida</taxon>
        <taxon>Liliopsida</taxon>
        <taxon>Asparagales</taxon>
        <taxon>Orchidaceae</taxon>
        <taxon>Vanilloideae</taxon>
        <taxon>Vanilleae</taxon>
        <taxon>Vanilla</taxon>
    </lineage>
</organism>
<dbReference type="OrthoDB" id="77038at2759"/>
<dbReference type="AlphaFoldDB" id="A0A835PDI9"/>
<reference evidence="5 6" key="1">
    <citation type="journal article" date="2020" name="Nat. Food">
        <title>A phased Vanilla planifolia genome enables genetic improvement of flavour and production.</title>
        <authorList>
            <person name="Hasing T."/>
            <person name="Tang H."/>
            <person name="Brym M."/>
            <person name="Khazi F."/>
            <person name="Huang T."/>
            <person name="Chambers A.H."/>
        </authorList>
    </citation>
    <scope>NUCLEOTIDE SEQUENCE [LARGE SCALE GENOMIC DNA]</scope>
    <source>
        <tissue evidence="3">Leaf</tissue>
    </source>
</reference>
<feature type="domain" description="WRKY19-like zinc finger" evidence="2">
    <location>
        <begin position="256"/>
        <end position="279"/>
    </location>
</feature>